<evidence type="ECO:0000256" key="1">
    <source>
        <dbReference type="PIRSR" id="PIRSR613078-2"/>
    </source>
</evidence>
<keyword evidence="3" id="KW-0378">Hydrolase</keyword>
<dbReference type="Proteomes" id="UP000028730">
    <property type="component" value="Unassembled WGS sequence"/>
</dbReference>
<dbReference type="EMBL" id="ATLK01000001">
    <property type="protein sequence ID" value="KFF31086.1"/>
    <property type="molecule type" value="Genomic_DNA"/>
</dbReference>
<comment type="caution">
    <text evidence="3">The sequence shown here is derived from an EMBL/GenBank/DDBJ whole genome shotgun (WGS) entry which is preliminary data.</text>
</comment>
<dbReference type="STRING" id="1341695.BBOMB_0418"/>
<gene>
    <name evidence="3" type="ORF">BBOMB_0418</name>
</gene>
<evidence type="ECO:0000256" key="2">
    <source>
        <dbReference type="SAM" id="MobiDB-lite"/>
    </source>
</evidence>
<dbReference type="InterPro" id="IPR050275">
    <property type="entry name" value="PGM_Phosphatase"/>
</dbReference>
<dbReference type="SMART" id="SM00855">
    <property type="entry name" value="PGAM"/>
    <property type="match status" value="1"/>
</dbReference>
<name>A0A080N2L2_9BIFI</name>
<dbReference type="RefSeq" id="WP_044086603.1">
    <property type="nucleotide sequence ID" value="NZ_ATLK01000001.1"/>
</dbReference>
<evidence type="ECO:0000313" key="3">
    <source>
        <dbReference type="EMBL" id="KFF31086.1"/>
    </source>
</evidence>
<dbReference type="Pfam" id="PF00300">
    <property type="entry name" value="His_Phos_1"/>
    <property type="match status" value="2"/>
</dbReference>
<dbReference type="eggNOG" id="COG0406">
    <property type="taxonomic scope" value="Bacteria"/>
</dbReference>
<accession>A0A080N2L2</accession>
<sequence>MIDEVVLLRHGRTKYNLVHRIQGQVDVPLDIVGQWQADQSGMELAKKYYWAKTSYIARHPESLFQPGPDAAEQSDAGEYVKAPASRRALKVVSSDLSRAVQTAHAFADVLGLPVELDSHVRERDFGRWEGLTGSQIRQLDPEAYASWRAFQGGERKYGVESRTALGERGVQALVRLVERDEANPVLSTLVVVTHGSFIAATIETLLGLDPERDVLGAIQNAHWSTLSVKPIDEGNRQWSLEAFNEGPEVAESVDWMDGPDELRNPDMPLMKPYGQM</sequence>
<reference evidence="3 4" key="1">
    <citation type="journal article" date="2014" name="Appl. Environ. Microbiol.">
        <title>Genomic encyclopedia of type strains of the genus Bifidobacterium.</title>
        <authorList>
            <person name="Milani C."/>
            <person name="Lugli G.A."/>
            <person name="Duranti S."/>
            <person name="Turroni F."/>
            <person name="Bottacini F."/>
            <person name="Mangifesta M."/>
            <person name="Sanchez B."/>
            <person name="Viappiani A."/>
            <person name="Mancabelli L."/>
            <person name="Taminiau B."/>
            <person name="Delcenserie V."/>
            <person name="Barrangou R."/>
            <person name="Margolles A."/>
            <person name="van Sinderen D."/>
            <person name="Ventura M."/>
        </authorList>
    </citation>
    <scope>NUCLEOTIDE SEQUENCE [LARGE SCALE GENOMIC DNA]</scope>
    <source>
        <strain evidence="3 4">DSM 19703</strain>
    </source>
</reference>
<evidence type="ECO:0000313" key="4">
    <source>
        <dbReference type="Proteomes" id="UP000028730"/>
    </source>
</evidence>
<feature type="region of interest" description="Disordered" evidence="2">
    <location>
        <begin position="252"/>
        <end position="276"/>
    </location>
</feature>
<feature type="binding site" evidence="1">
    <location>
        <begin position="9"/>
        <end position="16"/>
    </location>
    <ligand>
        <name>substrate</name>
    </ligand>
</feature>
<proteinExistence type="predicted"/>
<dbReference type="OrthoDB" id="4697614at2"/>
<keyword evidence="4" id="KW-1185">Reference proteome</keyword>
<dbReference type="PANTHER" id="PTHR48100">
    <property type="entry name" value="BROAD-SPECIFICITY PHOSPHATASE YOR283W-RELATED"/>
    <property type="match status" value="1"/>
</dbReference>
<dbReference type="InterPro" id="IPR013078">
    <property type="entry name" value="His_Pase_superF_clade-1"/>
</dbReference>
<dbReference type="CDD" id="cd07067">
    <property type="entry name" value="HP_PGM_like"/>
    <property type="match status" value="1"/>
</dbReference>
<dbReference type="GO" id="GO:0005737">
    <property type="term" value="C:cytoplasm"/>
    <property type="evidence" value="ECO:0007669"/>
    <property type="project" value="TreeGrafter"/>
</dbReference>
<dbReference type="AlphaFoldDB" id="A0A080N2L2"/>
<dbReference type="GO" id="GO:0050531">
    <property type="term" value="F:mannosyl-3-phosphoglycerate phosphatase activity"/>
    <property type="evidence" value="ECO:0007669"/>
    <property type="project" value="UniProtKB-EC"/>
</dbReference>
<organism evidence="3 4">
    <name type="scientific">Bifidobacterium bombi DSM 19703</name>
    <dbReference type="NCBI Taxonomy" id="1341695"/>
    <lineage>
        <taxon>Bacteria</taxon>
        <taxon>Bacillati</taxon>
        <taxon>Actinomycetota</taxon>
        <taxon>Actinomycetes</taxon>
        <taxon>Bifidobacteriales</taxon>
        <taxon>Bifidobacteriaceae</taxon>
        <taxon>Bifidobacterium</taxon>
    </lineage>
</organism>
<protein>
    <submittedName>
        <fullName evidence="3">Phosphoglycerate mutase family protein</fullName>
        <ecNumber evidence="3">3.1.3.70</ecNumber>
    </submittedName>
</protein>
<dbReference type="Gene3D" id="3.40.50.1240">
    <property type="entry name" value="Phosphoglycerate mutase-like"/>
    <property type="match status" value="1"/>
</dbReference>
<dbReference type="SUPFAM" id="SSF53254">
    <property type="entry name" value="Phosphoglycerate mutase-like"/>
    <property type="match status" value="1"/>
</dbReference>
<dbReference type="EC" id="3.1.3.70" evidence="3"/>
<dbReference type="PANTHER" id="PTHR48100:SF62">
    <property type="entry name" value="GLUCOSYL-3-PHOSPHOGLYCERATE PHOSPHATASE"/>
    <property type="match status" value="1"/>
</dbReference>
<dbReference type="InterPro" id="IPR029033">
    <property type="entry name" value="His_PPase_superfam"/>
</dbReference>